<organism evidence="2 3">
    <name type="scientific">Dendrobium nobile</name>
    <name type="common">Orchid</name>
    <dbReference type="NCBI Taxonomy" id="94219"/>
    <lineage>
        <taxon>Eukaryota</taxon>
        <taxon>Viridiplantae</taxon>
        <taxon>Streptophyta</taxon>
        <taxon>Embryophyta</taxon>
        <taxon>Tracheophyta</taxon>
        <taxon>Spermatophyta</taxon>
        <taxon>Magnoliopsida</taxon>
        <taxon>Liliopsida</taxon>
        <taxon>Asparagales</taxon>
        <taxon>Orchidaceae</taxon>
        <taxon>Epidendroideae</taxon>
        <taxon>Malaxideae</taxon>
        <taxon>Dendrobiinae</taxon>
        <taxon>Dendrobium</taxon>
    </lineage>
</organism>
<dbReference type="AlphaFoldDB" id="A0A8T3A3K7"/>
<evidence type="ECO:0000313" key="2">
    <source>
        <dbReference type="EMBL" id="KAI0488702.1"/>
    </source>
</evidence>
<keyword evidence="3" id="KW-1185">Reference proteome</keyword>
<proteinExistence type="predicted"/>
<evidence type="ECO:0000313" key="3">
    <source>
        <dbReference type="Proteomes" id="UP000829196"/>
    </source>
</evidence>
<name>A0A8T3A3K7_DENNO</name>
<accession>A0A8T3A3K7</accession>
<comment type="caution">
    <text evidence="2">The sequence shown here is derived from an EMBL/GenBank/DDBJ whole genome shotgun (WGS) entry which is preliminary data.</text>
</comment>
<feature type="region of interest" description="Disordered" evidence="1">
    <location>
        <begin position="1"/>
        <end position="45"/>
    </location>
</feature>
<protein>
    <submittedName>
        <fullName evidence="2">Uncharacterized protein</fullName>
    </submittedName>
</protein>
<sequence length="102" mass="12128">MDTRLKKKPNILMEKLTTPGNKASTVREERGKKFQSSELYSKSYSHKEAQRHGDLLAQKWGRRVFFTAKPKRLLRGVYFVFFSTNPPRDRTQREKRKIVQSR</sequence>
<dbReference type="EMBL" id="JAGYWB010000019">
    <property type="protein sequence ID" value="KAI0488702.1"/>
    <property type="molecule type" value="Genomic_DNA"/>
</dbReference>
<gene>
    <name evidence="2" type="ORF">KFK09_028541</name>
</gene>
<reference evidence="2" key="1">
    <citation type="journal article" date="2022" name="Front. Genet.">
        <title>Chromosome-Scale Assembly of the Dendrobium nobile Genome Provides Insights Into the Molecular Mechanism of the Biosynthesis of the Medicinal Active Ingredient of Dendrobium.</title>
        <authorList>
            <person name="Xu Q."/>
            <person name="Niu S.-C."/>
            <person name="Li K.-L."/>
            <person name="Zheng P.-J."/>
            <person name="Zhang X.-J."/>
            <person name="Jia Y."/>
            <person name="Liu Y."/>
            <person name="Niu Y.-X."/>
            <person name="Yu L.-H."/>
            <person name="Chen D.-F."/>
            <person name="Zhang G.-Q."/>
        </authorList>
    </citation>
    <scope>NUCLEOTIDE SEQUENCE</scope>
    <source>
        <tissue evidence="2">Leaf</tissue>
    </source>
</reference>
<dbReference type="Proteomes" id="UP000829196">
    <property type="component" value="Unassembled WGS sequence"/>
</dbReference>
<evidence type="ECO:0000256" key="1">
    <source>
        <dbReference type="SAM" id="MobiDB-lite"/>
    </source>
</evidence>
<feature type="compositionally biased region" description="Polar residues" evidence="1">
    <location>
        <begin position="34"/>
        <end position="43"/>
    </location>
</feature>